<dbReference type="OrthoDB" id="7866594at2"/>
<feature type="domain" description="EF-hand" evidence="3">
    <location>
        <begin position="53"/>
        <end position="88"/>
    </location>
</feature>
<feature type="signal peptide" evidence="2">
    <location>
        <begin position="1"/>
        <end position="24"/>
    </location>
</feature>
<dbReference type="SMART" id="SM00054">
    <property type="entry name" value="EFh"/>
    <property type="match status" value="2"/>
</dbReference>
<comment type="caution">
    <text evidence="4">The sequence shown here is derived from an EMBL/GenBank/DDBJ whole genome shotgun (WGS) entry which is preliminary data.</text>
</comment>
<feature type="region of interest" description="Disordered" evidence="1">
    <location>
        <begin position="126"/>
        <end position="169"/>
    </location>
</feature>
<keyword evidence="5" id="KW-1185">Reference proteome</keyword>
<evidence type="ECO:0000259" key="3">
    <source>
        <dbReference type="PROSITE" id="PS50222"/>
    </source>
</evidence>
<reference evidence="4 5" key="1">
    <citation type="submission" date="2018-10" db="EMBL/GenBank/DDBJ databases">
        <title>Genomic Encyclopedia of Type Strains, Phase IV (KMG-IV): sequencing the most valuable type-strain genomes for metagenomic binning, comparative biology and taxonomic classification.</title>
        <authorList>
            <person name="Goeker M."/>
        </authorList>
    </citation>
    <scope>NUCLEOTIDE SEQUENCE [LARGE SCALE GENOMIC DNA]</scope>
    <source>
        <strain evidence="4 5">DSM 22008</strain>
    </source>
</reference>
<feature type="chain" id="PRO_5019384637" description="EF-hand domain-containing protein" evidence="2">
    <location>
        <begin position="25"/>
        <end position="169"/>
    </location>
</feature>
<dbReference type="Proteomes" id="UP000282211">
    <property type="component" value="Unassembled WGS sequence"/>
</dbReference>
<gene>
    <name evidence="4" type="ORF">DES40_1642</name>
</gene>
<evidence type="ECO:0000256" key="1">
    <source>
        <dbReference type="SAM" id="MobiDB-lite"/>
    </source>
</evidence>
<organism evidence="4 5">
    <name type="scientific">Litorimonas taeanensis</name>
    <dbReference type="NCBI Taxonomy" id="568099"/>
    <lineage>
        <taxon>Bacteria</taxon>
        <taxon>Pseudomonadati</taxon>
        <taxon>Pseudomonadota</taxon>
        <taxon>Alphaproteobacteria</taxon>
        <taxon>Maricaulales</taxon>
        <taxon>Robiginitomaculaceae</taxon>
    </lineage>
</organism>
<keyword evidence="2" id="KW-0732">Signal</keyword>
<feature type="domain" description="EF-hand" evidence="3">
    <location>
        <begin position="97"/>
        <end position="132"/>
    </location>
</feature>
<dbReference type="Gene3D" id="1.10.238.10">
    <property type="entry name" value="EF-hand"/>
    <property type="match status" value="1"/>
</dbReference>
<dbReference type="InterPro" id="IPR018247">
    <property type="entry name" value="EF_Hand_1_Ca_BS"/>
</dbReference>
<accession>A0A420WCW7</accession>
<sequence>MQTKTFISLMTSTLFIGAAASATAQDALLKGETALVAQVQDVNLDVTSQTQTSLNSDAMDMFASADVNADKSLDREEFVTFALLKAGAGDSYFSMIREKGAYDSAFNTHDADANARLDKEELSARLEPMTAEEGAIKLPSVDKKSDFKVESETKIETETDMSGESDTVE</sequence>
<feature type="compositionally biased region" description="Acidic residues" evidence="1">
    <location>
        <begin position="158"/>
        <end position="169"/>
    </location>
</feature>
<protein>
    <recommendedName>
        <fullName evidence="3">EF-hand domain-containing protein</fullName>
    </recommendedName>
</protein>
<dbReference type="SUPFAM" id="SSF47473">
    <property type="entry name" value="EF-hand"/>
    <property type="match status" value="1"/>
</dbReference>
<proteinExistence type="predicted"/>
<dbReference type="GO" id="GO:0005509">
    <property type="term" value="F:calcium ion binding"/>
    <property type="evidence" value="ECO:0007669"/>
    <property type="project" value="InterPro"/>
</dbReference>
<dbReference type="AlphaFoldDB" id="A0A420WCW7"/>
<evidence type="ECO:0000256" key="2">
    <source>
        <dbReference type="SAM" id="SignalP"/>
    </source>
</evidence>
<evidence type="ECO:0000313" key="4">
    <source>
        <dbReference type="EMBL" id="RKQ68867.1"/>
    </source>
</evidence>
<feature type="compositionally biased region" description="Basic and acidic residues" evidence="1">
    <location>
        <begin position="140"/>
        <end position="157"/>
    </location>
</feature>
<name>A0A420WCW7_9PROT</name>
<dbReference type="InParanoid" id="A0A420WCW7"/>
<evidence type="ECO:0000313" key="5">
    <source>
        <dbReference type="Proteomes" id="UP000282211"/>
    </source>
</evidence>
<dbReference type="EMBL" id="RBII01000002">
    <property type="protein sequence ID" value="RKQ68867.1"/>
    <property type="molecule type" value="Genomic_DNA"/>
</dbReference>
<dbReference type="RefSeq" id="WP_121100632.1">
    <property type="nucleotide sequence ID" value="NZ_RBII01000002.1"/>
</dbReference>
<dbReference type="InterPro" id="IPR011992">
    <property type="entry name" value="EF-hand-dom_pair"/>
</dbReference>
<dbReference type="PROSITE" id="PS00018">
    <property type="entry name" value="EF_HAND_1"/>
    <property type="match status" value="1"/>
</dbReference>
<dbReference type="PROSITE" id="PS50222">
    <property type="entry name" value="EF_HAND_2"/>
    <property type="match status" value="2"/>
</dbReference>
<dbReference type="InterPro" id="IPR002048">
    <property type="entry name" value="EF_hand_dom"/>
</dbReference>